<accession>A0A2I1GZZ4</accession>
<dbReference type="EMBL" id="LLXI01001159">
    <property type="protein sequence ID" value="PKY52206.1"/>
    <property type="molecule type" value="Genomic_DNA"/>
</dbReference>
<evidence type="ECO:0000313" key="2">
    <source>
        <dbReference type="Proteomes" id="UP000234323"/>
    </source>
</evidence>
<protein>
    <submittedName>
        <fullName evidence="1">Uncharacterized protein</fullName>
    </submittedName>
</protein>
<comment type="caution">
    <text evidence="1">The sequence shown here is derived from an EMBL/GenBank/DDBJ whole genome shotgun (WGS) entry which is preliminary data.</text>
</comment>
<keyword evidence="2" id="KW-1185">Reference proteome</keyword>
<dbReference type="AlphaFoldDB" id="A0A2I1GZZ4"/>
<proteinExistence type="predicted"/>
<name>A0A2I1GZZ4_9GLOM</name>
<gene>
    <name evidence="1" type="ORF">RhiirA4_469694</name>
</gene>
<dbReference type="Proteomes" id="UP000234323">
    <property type="component" value="Unassembled WGS sequence"/>
</dbReference>
<sequence length="86" mass="9847">MYSFLHQIHEIIACQPQQSITPANCKRYFTELTSQSQKNKRISMVGKEIATQTMSILKKNKFTSPFEIIATIEAMILKINGEIVEL</sequence>
<evidence type="ECO:0000313" key="1">
    <source>
        <dbReference type="EMBL" id="PKY52206.1"/>
    </source>
</evidence>
<dbReference type="OrthoDB" id="2444524at2759"/>
<organism evidence="1 2">
    <name type="scientific">Rhizophagus irregularis</name>
    <dbReference type="NCBI Taxonomy" id="588596"/>
    <lineage>
        <taxon>Eukaryota</taxon>
        <taxon>Fungi</taxon>
        <taxon>Fungi incertae sedis</taxon>
        <taxon>Mucoromycota</taxon>
        <taxon>Glomeromycotina</taxon>
        <taxon>Glomeromycetes</taxon>
        <taxon>Glomerales</taxon>
        <taxon>Glomeraceae</taxon>
        <taxon>Rhizophagus</taxon>
    </lineage>
</organism>
<reference evidence="1 2" key="1">
    <citation type="submission" date="2015-10" db="EMBL/GenBank/DDBJ databases">
        <title>Genome analyses suggest a sexual origin of heterokaryosis in a supposedly ancient asexual fungus.</title>
        <authorList>
            <person name="Ropars J."/>
            <person name="Sedzielewska K."/>
            <person name="Noel J."/>
            <person name="Charron P."/>
            <person name="Farinelli L."/>
            <person name="Marton T."/>
            <person name="Kruger M."/>
            <person name="Pelin A."/>
            <person name="Brachmann A."/>
            <person name="Corradi N."/>
        </authorList>
    </citation>
    <scope>NUCLEOTIDE SEQUENCE [LARGE SCALE GENOMIC DNA]</scope>
    <source>
        <strain evidence="1 2">A4</strain>
    </source>
</reference>